<feature type="transmembrane region" description="Helical" evidence="13">
    <location>
        <begin position="248"/>
        <end position="269"/>
    </location>
</feature>
<reference evidence="15" key="1">
    <citation type="submission" date="2021-01" db="EMBL/GenBank/DDBJ databases">
        <authorList>
            <person name="Corre E."/>
            <person name="Pelletier E."/>
            <person name="Niang G."/>
            <person name="Scheremetjew M."/>
            <person name="Finn R."/>
            <person name="Kale V."/>
            <person name="Holt S."/>
            <person name="Cochrane G."/>
            <person name="Meng A."/>
            <person name="Brown T."/>
            <person name="Cohen L."/>
        </authorList>
    </citation>
    <scope>NUCLEOTIDE SEQUENCE</scope>
    <source>
        <strain evidence="15">CCAC1681</strain>
    </source>
</reference>
<feature type="compositionally biased region" description="Low complexity" evidence="12">
    <location>
        <begin position="151"/>
        <end position="166"/>
    </location>
</feature>
<dbReference type="PRINTS" id="PR00169">
    <property type="entry name" value="KCHANNEL"/>
</dbReference>
<feature type="compositionally biased region" description="Polar residues" evidence="12">
    <location>
        <begin position="592"/>
        <end position="612"/>
    </location>
</feature>
<dbReference type="GO" id="GO:0005249">
    <property type="term" value="F:voltage-gated potassium channel activity"/>
    <property type="evidence" value="ECO:0007669"/>
    <property type="project" value="InterPro"/>
</dbReference>
<evidence type="ECO:0000259" key="14">
    <source>
        <dbReference type="Pfam" id="PF00520"/>
    </source>
</evidence>
<dbReference type="GO" id="GO:0001508">
    <property type="term" value="P:action potential"/>
    <property type="evidence" value="ECO:0007669"/>
    <property type="project" value="TreeGrafter"/>
</dbReference>
<keyword evidence="2" id="KW-0813">Transport</keyword>
<dbReference type="InterPro" id="IPR027359">
    <property type="entry name" value="Volt_channel_dom_sf"/>
</dbReference>
<dbReference type="SUPFAM" id="SSF81324">
    <property type="entry name" value="Voltage-gated potassium channels"/>
    <property type="match status" value="1"/>
</dbReference>
<dbReference type="Gene3D" id="1.20.120.350">
    <property type="entry name" value="Voltage-gated potassium channels. Chain C"/>
    <property type="match status" value="1"/>
</dbReference>
<dbReference type="GO" id="GO:0008076">
    <property type="term" value="C:voltage-gated potassium channel complex"/>
    <property type="evidence" value="ECO:0007669"/>
    <property type="project" value="InterPro"/>
</dbReference>
<evidence type="ECO:0000256" key="12">
    <source>
        <dbReference type="SAM" id="MobiDB-lite"/>
    </source>
</evidence>
<evidence type="ECO:0000256" key="9">
    <source>
        <dbReference type="ARBA" id="ARBA00023065"/>
    </source>
</evidence>
<feature type="region of interest" description="Disordered" evidence="12">
    <location>
        <begin position="589"/>
        <end position="612"/>
    </location>
</feature>
<evidence type="ECO:0000256" key="6">
    <source>
        <dbReference type="ARBA" id="ARBA00022882"/>
    </source>
</evidence>
<feature type="transmembrane region" description="Helical" evidence="13">
    <location>
        <begin position="281"/>
        <end position="303"/>
    </location>
</feature>
<keyword evidence="5" id="KW-0631">Potassium channel</keyword>
<dbReference type="Gene3D" id="1.10.287.70">
    <property type="match status" value="1"/>
</dbReference>
<feature type="transmembrane region" description="Helical" evidence="13">
    <location>
        <begin position="543"/>
        <end position="562"/>
    </location>
</feature>
<evidence type="ECO:0000256" key="2">
    <source>
        <dbReference type="ARBA" id="ARBA00022448"/>
    </source>
</evidence>
<proteinExistence type="predicted"/>
<evidence type="ECO:0000256" key="10">
    <source>
        <dbReference type="ARBA" id="ARBA00023136"/>
    </source>
</evidence>
<dbReference type="InterPro" id="IPR028325">
    <property type="entry name" value="VG_K_chnl"/>
</dbReference>
<keyword evidence="8 13" id="KW-1133">Transmembrane helix</keyword>
<organism evidence="15">
    <name type="scientific">Micromonas pusilla</name>
    <name type="common">Picoplanktonic green alga</name>
    <name type="synonym">Chromulina pusilla</name>
    <dbReference type="NCBI Taxonomy" id="38833"/>
    <lineage>
        <taxon>Eukaryota</taxon>
        <taxon>Viridiplantae</taxon>
        <taxon>Chlorophyta</taxon>
        <taxon>Mamiellophyceae</taxon>
        <taxon>Mamiellales</taxon>
        <taxon>Mamiellaceae</taxon>
        <taxon>Micromonas</taxon>
    </lineage>
</organism>
<keyword evidence="3" id="KW-0633">Potassium transport</keyword>
<name>A0A7S0D237_MICPS</name>
<keyword evidence="9" id="KW-0406">Ion transport</keyword>
<feature type="domain" description="Ion transport" evidence="14">
    <location>
        <begin position="250"/>
        <end position="569"/>
    </location>
</feature>
<dbReference type="EMBL" id="HBEN01007991">
    <property type="protein sequence ID" value="CAD8440944.1"/>
    <property type="molecule type" value="Transcribed_RNA"/>
</dbReference>
<keyword evidence="4 13" id="KW-0812">Transmembrane</keyword>
<accession>A0A7S0D237</accession>
<evidence type="ECO:0000256" key="1">
    <source>
        <dbReference type="ARBA" id="ARBA00004141"/>
    </source>
</evidence>
<keyword evidence="6" id="KW-0851">Voltage-gated channel</keyword>
<sequence>MALAAEHSRHFTPGAYHGFRTIKLACKSERVPVDWDGSYADLTRLFTEEFTQNEEPEGLKLLDRANGAGGCLTEARRTFRLWDPKTRLAYENFNPDDVRDGDTVQVNFEMYDRMLVALDKRYLERKQEAKARRRASTLAPQNASGDETRRNSSGSRSLKRSSSTSARDALASGASDLRSMGSALGAKLLNKVRSLKENQAMRARMYAEKKRLSDGYGFDSSQWVFLSPRERLWITLDDPSSGPVASGIAALFLVLITFSTVTYCVQTLHGLYEHDLSKTSFWFVSEAFCIACFTIELLARLYAAPNRAAFAKQPMNWVDVVAILPFYVDLIAEAATSGEAGEVPGLAVIRVLRLARVFRLLRMSRGSVDLFAETMRNSVRALNMLLLLIVIGLVVFSSLMYFIERGRWNDVAGYWERVTHYTCDVDVDAAGYALPNGFEVAKKELSLPNGASVLDAAETPGDVSTLFFSAGSGNDCAFVSLADDEISATFKCAYPYRKNRNCVAEYEQSPFDSIARVMWWTWVTMCTVGYGDVNPMTILGKTFAGLVMCFGVLVLALPVTVIGSNFSTAFHKALAEEKAYFKKQRIEERKQNASAKNSETSSPSFSRLTSLN</sequence>
<keyword evidence="7" id="KW-0630">Potassium</keyword>
<keyword evidence="10 13" id="KW-0472">Membrane</keyword>
<feature type="transmembrane region" description="Helical" evidence="13">
    <location>
        <begin position="382"/>
        <end position="403"/>
    </location>
</feature>
<dbReference type="PANTHER" id="PTHR11537:SF254">
    <property type="entry name" value="POTASSIUM VOLTAGE-GATED CHANNEL PROTEIN SHAB"/>
    <property type="match status" value="1"/>
</dbReference>
<dbReference type="PANTHER" id="PTHR11537">
    <property type="entry name" value="VOLTAGE-GATED POTASSIUM CHANNEL"/>
    <property type="match status" value="1"/>
</dbReference>
<evidence type="ECO:0000256" key="3">
    <source>
        <dbReference type="ARBA" id="ARBA00022538"/>
    </source>
</evidence>
<dbReference type="Pfam" id="PF00520">
    <property type="entry name" value="Ion_trans"/>
    <property type="match status" value="1"/>
</dbReference>
<evidence type="ECO:0000313" key="15">
    <source>
        <dbReference type="EMBL" id="CAD8440944.1"/>
    </source>
</evidence>
<evidence type="ECO:0000256" key="4">
    <source>
        <dbReference type="ARBA" id="ARBA00022692"/>
    </source>
</evidence>
<evidence type="ECO:0000256" key="8">
    <source>
        <dbReference type="ARBA" id="ARBA00022989"/>
    </source>
</evidence>
<dbReference type="AlphaFoldDB" id="A0A7S0D237"/>
<evidence type="ECO:0000256" key="11">
    <source>
        <dbReference type="ARBA" id="ARBA00023303"/>
    </source>
</evidence>
<keyword evidence="11" id="KW-0407">Ion channel</keyword>
<comment type="subcellular location">
    <subcellularLocation>
        <location evidence="1">Membrane</location>
        <topology evidence="1">Multi-pass membrane protein</topology>
    </subcellularLocation>
</comment>
<protein>
    <recommendedName>
        <fullName evidence="14">Ion transport domain-containing protein</fullName>
    </recommendedName>
</protein>
<dbReference type="InterPro" id="IPR005821">
    <property type="entry name" value="Ion_trans_dom"/>
</dbReference>
<feature type="region of interest" description="Disordered" evidence="12">
    <location>
        <begin position="129"/>
        <end position="166"/>
    </location>
</feature>
<evidence type="ECO:0000256" key="7">
    <source>
        <dbReference type="ARBA" id="ARBA00022958"/>
    </source>
</evidence>
<evidence type="ECO:0000256" key="5">
    <source>
        <dbReference type="ARBA" id="ARBA00022826"/>
    </source>
</evidence>
<gene>
    <name evidence="15" type="ORF">MSP1401_LOCUS6594</name>
</gene>
<evidence type="ECO:0000256" key="13">
    <source>
        <dbReference type="SAM" id="Phobius"/>
    </source>
</evidence>